<dbReference type="InterPro" id="IPR021115">
    <property type="entry name" value="Pyridoxal-P_BS"/>
</dbReference>
<dbReference type="GO" id="GO:0005737">
    <property type="term" value="C:cytoplasm"/>
    <property type="evidence" value="ECO:0007669"/>
    <property type="project" value="TreeGrafter"/>
</dbReference>
<dbReference type="InterPro" id="IPR002129">
    <property type="entry name" value="PyrdxlP-dep_de-COase"/>
</dbReference>
<dbReference type="GO" id="GO:0016831">
    <property type="term" value="F:carboxy-lyase activity"/>
    <property type="evidence" value="ECO:0007669"/>
    <property type="project" value="InterPro"/>
</dbReference>
<dbReference type="GO" id="GO:0019752">
    <property type="term" value="P:carboxylic acid metabolic process"/>
    <property type="evidence" value="ECO:0007669"/>
    <property type="project" value="InterPro"/>
</dbReference>
<evidence type="ECO:0000256" key="6">
    <source>
        <dbReference type="RuleBase" id="RU000382"/>
    </source>
</evidence>
<comment type="cofactor">
    <cofactor evidence="1 5 6">
        <name>pyridoxal 5'-phosphate</name>
        <dbReference type="ChEBI" id="CHEBI:597326"/>
    </cofactor>
</comment>
<protein>
    <submittedName>
        <fullName evidence="7">PLP-dependent transferase</fullName>
    </submittedName>
</protein>
<dbReference type="InterPro" id="IPR015421">
    <property type="entry name" value="PyrdxlP-dep_Trfase_major"/>
</dbReference>
<evidence type="ECO:0000256" key="5">
    <source>
        <dbReference type="PIRSR" id="PIRSR602129-50"/>
    </source>
</evidence>
<evidence type="ECO:0000256" key="2">
    <source>
        <dbReference type="ARBA" id="ARBA00009533"/>
    </source>
</evidence>
<dbReference type="Gene3D" id="3.40.640.10">
    <property type="entry name" value="Type I PLP-dependent aspartate aminotransferase-like (Major domain)"/>
    <property type="match status" value="1"/>
</dbReference>
<accession>A0A4S8RZZ0</accession>
<evidence type="ECO:0000313" key="8">
    <source>
        <dbReference type="Proteomes" id="UP000304951"/>
    </source>
</evidence>
<dbReference type="InterPro" id="IPR015424">
    <property type="entry name" value="PyrdxlP-dep_Trfase"/>
</dbReference>
<evidence type="ECO:0000313" key="7">
    <source>
        <dbReference type="EMBL" id="THV64210.1"/>
    </source>
</evidence>
<evidence type="ECO:0000256" key="3">
    <source>
        <dbReference type="ARBA" id="ARBA00022898"/>
    </source>
</evidence>
<gene>
    <name evidence="7" type="ORF">D6D28_10081</name>
</gene>
<name>A0A4S8RZZ0_AURPU</name>
<keyword evidence="3 5" id="KW-0663">Pyridoxal phosphate</keyword>
<dbReference type="GO" id="GO:0030170">
    <property type="term" value="F:pyridoxal phosphate binding"/>
    <property type="evidence" value="ECO:0007669"/>
    <property type="project" value="InterPro"/>
</dbReference>
<dbReference type="Gene3D" id="3.90.1150.10">
    <property type="entry name" value="Aspartate Aminotransferase, domain 1"/>
    <property type="match status" value="1"/>
</dbReference>
<dbReference type="Pfam" id="PF00282">
    <property type="entry name" value="Pyridoxal_deC"/>
    <property type="match status" value="1"/>
</dbReference>
<proteinExistence type="inferred from homology"/>
<evidence type="ECO:0000256" key="4">
    <source>
        <dbReference type="ARBA" id="ARBA00023239"/>
    </source>
</evidence>
<comment type="caution">
    <text evidence="7">The sequence shown here is derived from an EMBL/GenBank/DDBJ whole genome shotgun (WGS) entry which is preliminary data.</text>
</comment>
<dbReference type="SUPFAM" id="SSF53383">
    <property type="entry name" value="PLP-dependent transferases"/>
    <property type="match status" value="1"/>
</dbReference>
<comment type="similarity">
    <text evidence="2 6">Belongs to the group II decarboxylase family.</text>
</comment>
<dbReference type="AlphaFoldDB" id="A0A4S8RZZ0"/>
<dbReference type="Proteomes" id="UP000304951">
    <property type="component" value="Unassembled WGS sequence"/>
</dbReference>
<reference evidence="7 8" key="1">
    <citation type="submission" date="2018-10" db="EMBL/GenBank/DDBJ databases">
        <title>Fifty Aureobasidium pullulans genomes reveal a recombining polyextremotolerant generalist.</title>
        <authorList>
            <person name="Gostincar C."/>
            <person name="Turk M."/>
            <person name="Zajc J."/>
            <person name="Gunde-Cimerman N."/>
        </authorList>
    </citation>
    <scope>NUCLEOTIDE SEQUENCE [LARGE SCALE GENOMIC DNA]</scope>
    <source>
        <strain evidence="7 8">EXF-11900</strain>
    </source>
</reference>
<dbReference type="PANTHER" id="PTHR11999">
    <property type="entry name" value="GROUP II PYRIDOXAL-5-PHOSPHATE DECARBOXYLASE"/>
    <property type="match status" value="1"/>
</dbReference>
<dbReference type="InterPro" id="IPR015422">
    <property type="entry name" value="PyrdxlP-dep_Trfase_small"/>
</dbReference>
<dbReference type="GO" id="GO:0016740">
    <property type="term" value="F:transferase activity"/>
    <property type="evidence" value="ECO:0007669"/>
    <property type="project" value="UniProtKB-KW"/>
</dbReference>
<keyword evidence="7" id="KW-0808">Transferase</keyword>
<dbReference type="PANTHER" id="PTHR11999:SF165">
    <property type="entry name" value="DECARBOXYLASE, PUTATIVE (AFU_ORTHOLOGUE AFUA_2G04980)-RELATED"/>
    <property type="match status" value="1"/>
</dbReference>
<feature type="modified residue" description="N6-(pyridoxal phosphate)lysine" evidence="5">
    <location>
        <position position="328"/>
    </location>
</feature>
<sequence length="510" mass="54626">MASGKSDLKLERRIKQYSFTLSNMEAADSTPPSDLPVLPSISQLDLARSSLRRELVPALGFAGTQQHLTHVIAPALNGNSQSSRYYGFVTGGATPAAVFADKMVTDYDQNVQVHLPNETVATDVEAAALDLVCQLVELDPKEWTHRTFTTGATSSNINGLACGREYVISTAAARNNTKADVSSLGLMAAMRVAGIDDIQILTSAPHSSLRKAASVLGLGHDSVKDVSDPTAPHRLDLEALENALQSPRAASIIAISCSEVNSGLFATTGKDMVQLRRLADEYGAWLHVDAAFGLLARILPSDEPAYAQLKEGVESLQLADSIAADAHKLFNVPYDCGILLSRHLDVGTAVFQNPGAPYLNAAAGSVPSPLNIGIENSRRFRALPVYANLVAYGRSGFVNMLENQIALARGIASYIQSSSVFKLLPEVESGSMDPLSRVFIIVLFKAINSELNDTLVKKINATRKIYVSGTKHAGQPACRFAISNWQTSVEKDLAVIIDVLETVSSGHNKQ</sequence>
<dbReference type="InterPro" id="IPR010977">
    <property type="entry name" value="Aromatic_deC"/>
</dbReference>
<dbReference type="EMBL" id="QZAF01000909">
    <property type="protein sequence ID" value="THV64210.1"/>
    <property type="molecule type" value="Genomic_DNA"/>
</dbReference>
<evidence type="ECO:0000256" key="1">
    <source>
        <dbReference type="ARBA" id="ARBA00001933"/>
    </source>
</evidence>
<dbReference type="PROSITE" id="PS00392">
    <property type="entry name" value="DDC_GAD_HDC_YDC"/>
    <property type="match status" value="1"/>
</dbReference>
<keyword evidence="4 6" id="KW-0456">Lyase</keyword>
<organism evidence="7 8">
    <name type="scientific">Aureobasidium pullulans</name>
    <name type="common">Black yeast</name>
    <name type="synonym">Pullularia pullulans</name>
    <dbReference type="NCBI Taxonomy" id="5580"/>
    <lineage>
        <taxon>Eukaryota</taxon>
        <taxon>Fungi</taxon>
        <taxon>Dikarya</taxon>
        <taxon>Ascomycota</taxon>
        <taxon>Pezizomycotina</taxon>
        <taxon>Dothideomycetes</taxon>
        <taxon>Dothideomycetidae</taxon>
        <taxon>Dothideales</taxon>
        <taxon>Saccotheciaceae</taxon>
        <taxon>Aureobasidium</taxon>
    </lineage>
</organism>